<dbReference type="InterPro" id="IPR029058">
    <property type="entry name" value="AB_hydrolase_fold"/>
</dbReference>
<name>A0A3B0RZ04_9ZZZZ</name>
<dbReference type="PANTHER" id="PTHR48081">
    <property type="entry name" value="AB HYDROLASE SUPERFAMILY PROTEIN C4A8.06C"/>
    <property type="match status" value="1"/>
</dbReference>
<dbReference type="Pfam" id="PF07859">
    <property type="entry name" value="Abhydrolase_3"/>
    <property type="match status" value="1"/>
</dbReference>
<dbReference type="EMBL" id="UOEC01000132">
    <property type="protein sequence ID" value="VAV96281.1"/>
    <property type="molecule type" value="Genomic_DNA"/>
</dbReference>
<proteinExistence type="predicted"/>
<reference evidence="3" key="1">
    <citation type="submission" date="2018-06" db="EMBL/GenBank/DDBJ databases">
        <authorList>
            <person name="Zhirakovskaya E."/>
        </authorList>
    </citation>
    <scope>NUCLEOTIDE SEQUENCE</scope>
</reference>
<dbReference type="Gene3D" id="3.40.50.1820">
    <property type="entry name" value="alpha/beta hydrolase"/>
    <property type="match status" value="1"/>
</dbReference>
<dbReference type="InterPro" id="IPR050300">
    <property type="entry name" value="GDXG_lipolytic_enzyme"/>
</dbReference>
<sequence length="341" mass="37365">MGKLAMLGGLLMVRLPEKLLELLYGERETYRGQTIDAKALALGRLANTVRIPDKLPTVAESREQSQKTAVMFDRKGPRLARVEDFDVEGAAGKIAARLYSDTANKTVPQPALVYYHGGGFIQGNLDSHNEICTKLAKWSGGIVVAIDYRLAPEHPFPAGVDDARAAFVWLSKNANTLGIDPTRIGVGGDSAGACFAAVVAADLSGKKHKPNFQVLIYPVLDGHLNSASINELANAYVLPKERMTWYRDLYRADFDDFNDPRFSPLFTKDFSSLPKTCLITGGFDPLCDEAIAYVQKLIAANVPTSHRHFPGQIHAFASLTSVIPQGTQALEEIAAWLRQHW</sequence>
<dbReference type="AlphaFoldDB" id="A0A3B0RZ04"/>
<dbReference type="PANTHER" id="PTHR48081:SF8">
    <property type="entry name" value="ALPHA_BETA HYDROLASE FOLD-3 DOMAIN-CONTAINING PROTEIN-RELATED"/>
    <property type="match status" value="1"/>
</dbReference>
<protein>
    <recommendedName>
        <fullName evidence="2">Alpha/beta hydrolase fold-3 domain-containing protein</fullName>
    </recommendedName>
</protein>
<organism evidence="3">
    <name type="scientific">hydrothermal vent metagenome</name>
    <dbReference type="NCBI Taxonomy" id="652676"/>
    <lineage>
        <taxon>unclassified sequences</taxon>
        <taxon>metagenomes</taxon>
        <taxon>ecological metagenomes</taxon>
    </lineage>
</organism>
<evidence type="ECO:0000259" key="2">
    <source>
        <dbReference type="Pfam" id="PF07859"/>
    </source>
</evidence>
<evidence type="ECO:0000313" key="3">
    <source>
        <dbReference type="EMBL" id="VAV96281.1"/>
    </source>
</evidence>
<accession>A0A3B0RZ04</accession>
<gene>
    <name evidence="3" type="ORF">MNBD_ALPHA08-709</name>
</gene>
<dbReference type="GO" id="GO:0016787">
    <property type="term" value="F:hydrolase activity"/>
    <property type="evidence" value="ECO:0007669"/>
    <property type="project" value="UniProtKB-KW"/>
</dbReference>
<feature type="domain" description="Alpha/beta hydrolase fold-3" evidence="2">
    <location>
        <begin position="112"/>
        <end position="317"/>
    </location>
</feature>
<evidence type="ECO:0000256" key="1">
    <source>
        <dbReference type="ARBA" id="ARBA00022801"/>
    </source>
</evidence>
<keyword evidence="1" id="KW-0378">Hydrolase</keyword>
<dbReference type="SUPFAM" id="SSF53474">
    <property type="entry name" value="alpha/beta-Hydrolases"/>
    <property type="match status" value="1"/>
</dbReference>
<dbReference type="InterPro" id="IPR013094">
    <property type="entry name" value="AB_hydrolase_3"/>
</dbReference>